<accession>A0A6M3JPR1</accession>
<protein>
    <submittedName>
        <fullName evidence="3">Uncharacterized protein</fullName>
    </submittedName>
</protein>
<evidence type="ECO:0000256" key="1">
    <source>
        <dbReference type="ARBA" id="ARBA00023054"/>
    </source>
</evidence>
<gene>
    <name evidence="3" type="ORF">MM415A03384_0003</name>
    <name evidence="4" type="ORF">MM415B05570_0006</name>
</gene>
<sequence>MCAKVKVSALEFSKDMWEIDKRKYVDDLEKENMTLKAVLEEKDKKITALKKRCEELEIGERTALSMLEDCEGRVLRIQSELNQASQLKRWSADDVRRVGALLDKMGAPKLQESGFPYSIIGRLSALTTQIVGESWAAKIDIQQAEIASLKKRCDEIEDALEALIAFIPVGYKQVVRRHSRHLPVRR</sequence>
<name>A0A6M3JPR1_9ZZZZ</name>
<dbReference type="GO" id="GO:0007130">
    <property type="term" value="P:synaptonemal complex assembly"/>
    <property type="evidence" value="ECO:0007669"/>
    <property type="project" value="InterPro"/>
</dbReference>
<proteinExistence type="predicted"/>
<dbReference type="EMBL" id="MT143291">
    <property type="protein sequence ID" value="QJA95167.1"/>
    <property type="molecule type" value="Genomic_DNA"/>
</dbReference>
<feature type="coiled-coil region" evidence="2">
    <location>
        <begin position="25"/>
        <end position="87"/>
    </location>
</feature>
<organism evidence="3">
    <name type="scientific">viral metagenome</name>
    <dbReference type="NCBI Taxonomy" id="1070528"/>
    <lineage>
        <taxon>unclassified sequences</taxon>
        <taxon>metagenomes</taxon>
        <taxon>organismal metagenomes</taxon>
    </lineage>
</organism>
<evidence type="ECO:0000313" key="3">
    <source>
        <dbReference type="EMBL" id="QJA71081.1"/>
    </source>
</evidence>
<dbReference type="EMBL" id="MT141845">
    <property type="protein sequence ID" value="QJA71081.1"/>
    <property type="molecule type" value="Genomic_DNA"/>
</dbReference>
<evidence type="ECO:0000256" key="2">
    <source>
        <dbReference type="SAM" id="Coils"/>
    </source>
</evidence>
<dbReference type="Pfam" id="PF15233">
    <property type="entry name" value="SYCE1"/>
    <property type="match status" value="1"/>
</dbReference>
<evidence type="ECO:0000313" key="4">
    <source>
        <dbReference type="EMBL" id="QJA95167.1"/>
    </source>
</evidence>
<dbReference type="AlphaFoldDB" id="A0A6M3JPR1"/>
<dbReference type="InterPro" id="IPR026676">
    <property type="entry name" value="SYCE1"/>
</dbReference>
<reference evidence="3" key="1">
    <citation type="submission" date="2020-03" db="EMBL/GenBank/DDBJ databases">
        <title>The deep terrestrial virosphere.</title>
        <authorList>
            <person name="Holmfeldt K."/>
            <person name="Nilsson E."/>
            <person name="Simone D."/>
            <person name="Lopez-Fernandez M."/>
            <person name="Wu X."/>
            <person name="de Brujin I."/>
            <person name="Lundin D."/>
            <person name="Andersson A."/>
            <person name="Bertilsson S."/>
            <person name="Dopson M."/>
        </authorList>
    </citation>
    <scope>NUCLEOTIDE SEQUENCE</scope>
    <source>
        <strain evidence="3">MM415A03384</strain>
        <strain evidence="4">MM415B05570</strain>
    </source>
</reference>
<keyword evidence="1 2" id="KW-0175">Coiled coil</keyword>
<dbReference type="GO" id="GO:0000795">
    <property type="term" value="C:synaptonemal complex"/>
    <property type="evidence" value="ECO:0007669"/>
    <property type="project" value="InterPro"/>
</dbReference>